<dbReference type="Gene3D" id="1.20.970.10">
    <property type="entry name" value="Transferase, Pyrimidine Nucleoside Phosphorylase, Chain C"/>
    <property type="match status" value="1"/>
</dbReference>
<dbReference type="SUPFAM" id="SSF47648">
    <property type="entry name" value="Nucleoside phosphorylase/phosphoribosyltransferase N-terminal domain"/>
    <property type="match status" value="1"/>
</dbReference>
<dbReference type="NCBIfam" id="TIGR02644">
    <property type="entry name" value="Y_phosphoryl"/>
    <property type="match status" value="1"/>
</dbReference>
<evidence type="ECO:0000256" key="3">
    <source>
        <dbReference type="ARBA" id="ARBA00006915"/>
    </source>
</evidence>
<dbReference type="PANTHER" id="PTHR10515">
    <property type="entry name" value="THYMIDINE PHOSPHORYLASE"/>
    <property type="match status" value="1"/>
</dbReference>
<evidence type="ECO:0000313" key="13">
    <source>
        <dbReference type="Proteomes" id="UP000070160"/>
    </source>
</evidence>
<dbReference type="InterPro" id="IPR013102">
    <property type="entry name" value="PYNP_C"/>
</dbReference>
<dbReference type="EC" id="2.4.2.2" evidence="5"/>
<dbReference type="InterPro" id="IPR035902">
    <property type="entry name" value="Nuc_phospho_transferase"/>
</dbReference>
<evidence type="ECO:0000313" key="12">
    <source>
        <dbReference type="EMBL" id="KXB91568.1"/>
    </source>
</evidence>
<dbReference type="InterPro" id="IPR036566">
    <property type="entry name" value="PYNP-like_C_sf"/>
</dbReference>
<evidence type="ECO:0000259" key="11">
    <source>
        <dbReference type="SMART" id="SM00941"/>
    </source>
</evidence>
<dbReference type="RefSeq" id="WP_062485515.1">
    <property type="nucleotide sequence ID" value="NZ_KQ960941.1"/>
</dbReference>
<comment type="function">
    <text evidence="2">Catalyzes phosphorolysis of the pyrimidine nucleosides uridine, thymidine and 2'-deoxyuridine with the formation of the corresponding pyrimidine base and ribose-1-phosphate.</text>
</comment>
<dbReference type="GO" id="GO:0005829">
    <property type="term" value="C:cytosol"/>
    <property type="evidence" value="ECO:0007669"/>
    <property type="project" value="TreeGrafter"/>
</dbReference>
<dbReference type="SUPFAM" id="SSF52418">
    <property type="entry name" value="Nucleoside phosphorylase/phosphoribosyltransferase catalytic domain"/>
    <property type="match status" value="1"/>
</dbReference>
<evidence type="ECO:0000256" key="2">
    <source>
        <dbReference type="ARBA" id="ARBA00003877"/>
    </source>
</evidence>
<dbReference type="InterPro" id="IPR000053">
    <property type="entry name" value="Thymidine/pyrmidine_PPase"/>
</dbReference>
<evidence type="ECO:0000256" key="8">
    <source>
        <dbReference type="ARBA" id="ARBA00022679"/>
    </source>
</evidence>
<evidence type="ECO:0000256" key="6">
    <source>
        <dbReference type="ARBA" id="ARBA00014680"/>
    </source>
</evidence>
<evidence type="ECO:0000256" key="9">
    <source>
        <dbReference type="ARBA" id="ARBA00048453"/>
    </source>
</evidence>
<proteinExistence type="inferred from homology"/>
<evidence type="ECO:0000256" key="5">
    <source>
        <dbReference type="ARBA" id="ARBA00011889"/>
    </source>
</evidence>
<comment type="caution">
    <text evidence="12">The sequence shown here is derived from an EMBL/GenBank/DDBJ whole genome shotgun (WGS) entry which is preliminary data.</text>
</comment>
<comment type="catalytic activity">
    <reaction evidence="9">
        <text>uridine + phosphate = alpha-D-ribose 1-phosphate + uracil</text>
        <dbReference type="Rhea" id="RHEA:24388"/>
        <dbReference type="ChEBI" id="CHEBI:16704"/>
        <dbReference type="ChEBI" id="CHEBI:17568"/>
        <dbReference type="ChEBI" id="CHEBI:43474"/>
        <dbReference type="ChEBI" id="CHEBI:57720"/>
        <dbReference type="EC" id="2.4.2.2"/>
    </reaction>
</comment>
<accession>A0A134CH60</accession>
<dbReference type="InterPro" id="IPR018090">
    <property type="entry name" value="Pyrmidine_PPas_bac/euk"/>
</dbReference>
<dbReference type="Gene3D" id="3.40.1030.10">
    <property type="entry name" value="Nucleoside phosphorylase/phosphoribosyltransferase catalytic domain"/>
    <property type="match status" value="1"/>
</dbReference>
<dbReference type="GO" id="GO:0006206">
    <property type="term" value="P:pyrimidine nucleobase metabolic process"/>
    <property type="evidence" value="ECO:0007669"/>
    <property type="project" value="InterPro"/>
</dbReference>
<name>A0A134CH60_9FIRM</name>
<dbReference type="Pfam" id="PF00591">
    <property type="entry name" value="Glycos_transf_3"/>
    <property type="match status" value="1"/>
</dbReference>
<dbReference type="PROSITE" id="PS00647">
    <property type="entry name" value="THYMID_PHOSPHORYLASE"/>
    <property type="match status" value="1"/>
</dbReference>
<feature type="domain" description="Pyrimidine nucleoside phosphorylase C-terminal" evidence="11">
    <location>
        <begin position="344"/>
        <end position="418"/>
    </location>
</feature>
<dbReference type="GO" id="GO:0009032">
    <property type="term" value="F:thymidine phosphorylase activity"/>
    <property type="evidence" value="ECO:0007669"/>
    <property type="project" value="TreeGrafter"/>
</dbReference>
<sequence length="437" mass="46189">MWPQDCIIHKRDGGELSRKEIYRFITDYTSGNIPDYQAAAWLMAVYLQGMTARETTDLALAMAHSGRIADLSTVPGIKVDKHSTGGIADTTTLIVVPLVAAAGVPVAKMSGRGLGFTGGTLDKLEAIPGFSTQLTPNRFLQQIRQHGAAVMGQTTDLAPADKLLYALRDATGTVESLPLIAASIMSKKIAAGADAVVLDVKYGDGAFMKTPAQARQLAQKMVDIGTLAGLPTCAVLTSMEAPLGTAIGNSLEIDEAVETLAGKGNSRLAAVVEEIGSRMLYMAHCTDTVAAGREKLQAVWKSGAGLKKFKELIRTQGGETDWIGKHALTQAPFVYTAVSTEGGYITAIKAKTLGEIAMRMGAGRAKKEDAVQPMVGIRLFKELYDPVRPGEPLFTLYSMTEDNLPQLALQAAAAITVDAQLPNNPASVIGGSIEATI</sequence>
<dbReference type="FunFam" id="3.40.1030.10:FF:000003">
    <property type="entry name" value="Pyrimidine-nucleoside phosphorylase"/>
    <property type="match status" value="1"/>
</dbReference>
<comment type="similarity">
    <text evidence="3">Belongs to the thymidine/pyrimidine-nucleoside phosphorylase family.</text>
</comment>
<dbReference type="SUPFAM" id="SSF54680">
    <property type="entry name" value="Pyrimidine nucleoside phosphorylase C-terminal domain"/>
    <property type="match status" value="1"/>
</dbReference>
<comment type="catalytic activity">
    <reaction evidence="10">
        <text>thymidine + phosphate = 2-deoxy-alpha-D-ribose 1-phosphate + thymine</text>
        <dbReference type="Rhea" id="RHEA:16037"/>
        <dbReference type="ChEBI" id="CHEBI:17748"/>
        <dbReference type="ChEBI" id="CHEBI:17821"/>
        <dbReference type="ChEBI" id="CHEBI:43474"/>
        <dbReference type="ChEBI" id="CHEBI:57259"/>
        <dbReference type="EC" id="2.4.2.2"/>
    </reaction>
</comment>
<dbReference type="InterPro" id="IPR000312">
    <property type="entry name" value="Glycosyl_Trfase_fam3"/>
</dbReference>
<protein>
    <recommendedName>
        <fullName evidence="6">Pyrimidine-nucleoside phosphorylase</fullName>
        <ecNumber evidence="5">2.4.2.2</ecNumber>
    </recommendedName>
</protein>
<dbReference type="GO" id="GO:0006213">
    <property type="term" value="P:pyrimidine nucleoside metabolic process"/>
    <property type="evidence" value="ECO:0007669"/>
    <property type="project" value="InterPro"/>
</dbReference>
<dbReference type="PATRIC" id="fig|1588748.3.peg.754"/>
<dbReference type="Pfam" id="PF02885">
    <property type="entry name" value="Glycos_trans_3N"/>
    <property type="match status" value="1"/>
</dbReference>
<evidence type="ECO:0000256" key="10">
    <source>
        <dbReference type="ARBA" id="ARBA00048525"/>
    </source>
</evidence>
<dbReference type="STRING" id="1588748.HMPREF3182_00790"/>
<keyword evidence="13" id="KW-1185">Reference proteome</keyword>
<dbReference type="Proteomes" id="UP000070160">
    <property type="component" value="Unassembled WGS sequence"/>
</dbReference>
<reference evidence="13" key="1">
    <citation type="submission" date="2016-01" db="EMBL/GenBank/DDBJ databases">
        <authorList>
            <person name="Mitreva M."/>
            <person name="Pepin K.H."/>
            <person name="Mihindukulasuriya K.A."/>
            <person name="Fulton R."/>
            <person name="Fronick C."/>
            <person name="O'Laughlin M."/>
            <person name="Miner T."/>
            <person name="Herter B."/>
            <person name="Rosa B.A."/>
            <person name="Cordes M."/>
            <person name="Tomlinson C."/>
            <person name="Wollam A."/>
            <person name="Palsikar V.B."/>
            <person name="Mardis E.R."/>
            <person name="Wilson R.K."/>
        </authorList>
    </citation>
    <scope>NUCLEOTIDE SEQUENCE [LARGE SCALE GENOMIC DNA]</scope>
    <source>
        <strain evidence="13">KA00182</strain>
    </source>
</reference>
<dbReference type="GO" id="GO:0004645">
    <property type="term" value="F:1,4-alpha-oligoglucan phosphorylase activity"/>
    <property type="evidence" value="ECO:0007669"/>
    <property type="project" value="InterPro"/>
</dbReference>
<dbReference type="PIRSF" id="PIRSF000478">
    <property type="entry name" value="TP_PyNP"/>
    <property type="match status" value="1"/>
</dbReference>
<dbReference type="NCBIfam" id="NF004490">
    <property type="entry name" value="PRK05820.1"/>
    <property type="match status" value="1"/>
</dbReference>
<dbReference type="EMBL" id="LSDT01000029">
    <property type="protein sequence ID" value="KXB91568.1"/>
    <property type="molecule type" value="Genomic_DNA"/>
</dbReference>
<evidence type="ECO:0000256" key="1">
    <source>
        <dbReference type="ARBA" id="ARBA00001066"/>
    </source>
</evidence>
<dbReference type="Pfam" id="PF07831">
    <property type="entry name" value="PYNP_C"/>
    <property type="match status" value="1"/>
</dbReference>
<dbReference type="PANTHER" id="PTHR10515:SF0">
    <property type="entry name" value="THYMIDINE PHOSPHORYLASE"/>
    <property type="match status" value="1"/>
</dbReference>
<dbReference type="SMART" id="SM00941">
    <property type="entry name" value="PYNP_C"/>
    <property type="match status" value="1"/>
</dbReference>
<dbReference type="InterPro" id="IPR017872">
    <property type="entry name" value="Pyrmidine_PPase_CS"/>
</dbReference>
<dbReference type="Gene3D" id="3.90.1170.30">
    <property type="entry name" value="Pyrimidine nucleoside phosphorylase-like, C-terminal domain"/>
    <property type="match status" value="1"/>
</dbReference>
<dbReference type="AlphaFoldDB" id="A0A134CH60"/>
<comment type="subunit">
    <text evidence="4">Homodimer.</text>
</comment>
<evidence type="ECO:0000256" key="7">
    <source>
        <dbReference type="ARBA" id="ARBA00022676"/>
    </source>
</evidence>
<gene>
    <name evidence="12" type="ORF">HMPREF3182_00790</name>
</gene>
<dbReference type="InterPro" id="IPR017459">
    <property type="entry name" value="Glycosyl_Trfase_fam3_N_dom"/>
</dbReference>
<dbReference type="InterPro" id="IPR036320">
    <property type="entry name" value="Glycosyl_Trfase_fam3_N_dom_sf"/>
</dbReference>
<comment type="catalytic activity">
    <reaction evidence="1">
        <text>2'-deoxyuridine + phosphate = 2-deoxy-alpha-D-ribose 1-phosphate + uracil</text>
        <dbReference type="Rhea" id="RHEA:22824"/>
        <dbReference type="ChEBI" id="CHEBI:16450"/>
        <dbReference type="ChEBI" id="CHEBI:17568"/>
        <dbReference type="ChEBI" id="CHEBI:43474"/>
        <dbReference type="ChEBI" id="CHEBI:57259"/>
        <dbReference type="EC" id="2.4.2.2"/>
    </reaction>
</comment>
<organism evidence="12 13">
    <name type="scientific">Megasphaera hutchinsoni</name>
    <dbReference type="NCBI Taxonomy" id="1588748"/>
    <lineage>
        <taxon>Bacteria</taxon>
        <taxon>Bacillati</taxon>
        <taxon>Bacillota</taxon>
        <taxon>Negativicutes</taxon>
        <taxon>Veillonellales</taxon>
        <taxon>Veillonellaceae</taxon>
        <taxon>Megasphaera</taxon>
    </lineage>
</organism>
<evidence type="ECO:0000256" key="4">
    <source>
        <dbReference type="ARBA" id="ARBA00011738"/>
    </source>
</evidence>
<keyword evidence="8" id="KW-0808">Transferase</keyword>
<keyword evidence="7" id="KW-0328">Glycosyltransferase</keyword>